<comment type="caution">
    <text evidence="2">The sequence shown here is derived from an EMBL/GenBank/DDBJ whole genome shotgun (WGS) entry which is preliminary data.</text>
</comment>
<name>A0ABR3W9Z5_9PEZI</name>
<protein>
    <submittedName>
        <fullName evidence="2">Uncharacterized protein</fullName>
    </submittedName>
</protein>
<feature type="region of interest" description="Disordered" evidence="1">
    <location>
        <begin position="63"/>
        <end position="92"/>
    </location>
</feature>
<reference evidence="2 3" key="1">
    <citation type="journal article" date="2024" name="Commun. Biol.">
        <title>Comparative genomic analysis of thermophilic fungi reveals convergent evolutionary adaptations and gene losses.</title>
        <authorList>
            <person name="Steindorff A.S."/>
            <person name="Aguilar-Pontes M.V."/>
            <person name="Robinson A.J."/>
            <person name="Andreopoulos B."/>
            <person name="LaButti K."/>
            <person name="Kuo A."/>
            <person name="Mondo S."/>
            <person name="Riley R."/>
            <person name="Otillar R."/>
            <person name="Haridas S."/>
            <person name="Lipzen A."/>
            <person name="Grimwood J."/>
            <person name="Schmutz J."/>
            <person name="Clum A."/>
            <person name="Reid I.D."/>
            <person name="Moisan M.C."/>
            <person name="Butler G."/>
            <person name="Nguyen T.T.M."/>
            <person name="Dewar K."/>
            <person name="Conant G."/>
            <person name="Drula E."/>
            <person name="Henrissat B."/>
            <person name="Hansel C."/>
            <person name="Singer S."/>
            <person name="Hutchinson M.I."/>
            <person name="de Vries R.P."/>
            <person name="Natvig D.O."/>
            <person name="Powell A.J."/>
            <person name="Tsang A."/>
            <person name="Grigoriev I.V."/>
        </authorList>
    </citation>
    <scope>NUCLEOTIDE SEQUENCE [LARGE SCALE GENOMIC DNA]</scope>
    <source>
        <strain evidence="2 3">ATCC 24622</strain>
    </source>
</reference>
<evidence type="ECO:0000313" key="3">
    <source>
        <dbReference type="Proteomes" id="UP001586593"/>
    </source>
</evidence>
<organism evidence="2 3">
    <name type="scientific">Phialemonium thermophilum</name>
    <dbReference type="NCBI Taxonomy" id="223376"/>
    <lineage>
        <taxon>Eukaryota</taxon>
        <taxon>Fungi</taxon>
        <taxon>Dikarya</taxon>
        <taxon>Ascomycota</taxon>
        <taxon>Pezizomycotina</taxon>
        <taxon>Sordariomycetes</taxon>
        <taxon>Sordariomycetidae</taxon>
        <taxon>Cephalothecales</taxon>
        <taxon>Cephalothecaceae</taxon>
        <taxon>Phialemonium</taxon>
    </lineage>
</organism>
<evidence type="ECO:0000256" key="1">
    <source>
        <dbReference type="SAM" id="MobiDB-lite"/>
    </source>
</evidence>
<gene>
    <name evidence="2" type="ORF">VTK73DRAFT_8292</name>
</gene>
<sequence length="92" mass="10451">MGLIKTCSVTVTYLILEMREVSPADRSHCMCSRMSCAKPSQRSTRLAVSLTEEQAWRERIRQRIAPGNGMHKRRADGDVIDGRRAHSDSLDY</sequence>
<dbReference type="Proteomes" id="UP001586593">
    <property type="component" value="Unassembled WGS sequence"/>
</dbReference>
<dbReference type="EMBL" id="JAZHXJ010000595">
    <property type="protein sequence ID" value="KAL1856417.1"/>
    <property type="molecule type" value="Genomic_DNA"/>
</dbReference>
<keyword evidence="3" id="KW-1185">Reference proteome</keyword>
<feature type="compositionally biased region" description="Basic and acidic residues" evidence="1">
    <location>
        <begin position="75"/>
        <end position="92"/>
    </location>
</feature>
<evidence type="ECO:0000313" key="2">
    <source>
        <dbReference type="EMBL" id="KAL1856417.1"/>
    </source>
</evidence>
<accession>A0ABR3W9Z5</accession>
<proteinExistence type="predicted"/>